<reference evidence="1" key="2">
    <citation type="submission" date="2025-03" db="EMBL/GenBank/DDBJ databases">
        <authorList>
            <consortium name="ELIXIR-Norway"/>
            <consortium name="Elixir Norway"/>
        </authorList>
    </citation>
    <scope>NUCLEOTIDE SEQUENCE</scope>
</reference>
<proteinExistence type="predicted"/>
<sequence length="122" mass="12762">MASVGKHHLVPHHQPWLAAFTPLREPACADPVDSSITLPALDVLVPSGLGALTWQSLGHLEGPGGPGRCPERGFANHGVSTNSHRIPGVRGIARHSPGLSSPAVTETTHCETPRHQKGGEVT</sequence>
<evidence type="ECO:0000313" key="1">
    <source>
        <dbReference type="EMBL" id="CAM9652674.1"/>
    </source>
</evidence>
<protein>
    <submittedName>
        <fullName evidence="1">Uncharacterized protein</fullName>
    </submittedName>
</protein>
<evidence type="ECO:0000313" key="2">
    <source>
        <dbReference type="Proteomes" id="UP001162501"/>
    </source>
</evidence>
<accession>A0AC59YGG1</accession>
<reference evidence="1" key="1">
    <citation type="submission" date="2023-05" db="EMBL/GenBank/DDBJ databases">
        <authorList>
            <consortium name="ELIXIR-Norway"/>
        </authorList>
    </citation>
    <scope>NUCLEOTIDE SEQUENCE</scope>
</reference>
<organism evidence="1 2">
    <name type="scientific">Rangifer tarandus platyrhynchus</name>
    <name type="common">Svalbard reindeer</name>
    <dbReference type="NCBI Taxonomy" id="3082113"/>
    <lineage>
        <taxon>Eukaryota</taxon>
        <taxon>Metazoa</taxon>
        <taxon>Chordata</taxon>
        <taxon>Craniata</taxon>
        <taxon>Vertebrata</taxon>
        <taxon>Euteleostomi</taxon>
        <taxon>Mammalia</taxon>
        <taxon>Eutheria</taxon>
        <taxon>Laurasiatheria</taxon>
        <taxon>Artiodactyla</taxon>
        <taxon>Ruminantia</taxon>
        <taxon>Pecora</taxon>
        <taxon>Cervidae</taxon>
        <taxon>Odocoileinae</taxon>
        <taxon>Rangifer</taxon>
    </lineage>
</organism>
<gene>
    <name evidence="1" type="ORF">MRATA1EN22A_LOCUS5545</name>
</gene>
<dbReference type="Proteomes" id="UP001162501">
    <property type="component" value="Chromosome 14"/>
</dbReference>
<name>A0AC59YGG1_RANTA</name>
<dbReference type="EMBL" id="OX596098">
    <property type="protein sequence ID" value="CAM9652674.1"/>
    <property type="molecule type" value="Genomic_DNA"/>
</dbReference>